<evidence type="ECO:0000256" key="6">
    <source>
        <dbReference type="ARBA" id="ARBA00022679"/>
    </source>
</evidence>
<name>A0A8S1ITT2_9CHLO</name>
<dbReference type="Gene3D" id="3.40.720.10">
    <property type="entry name" value="Alkaline Phosphatase, subunit A"/>
    <property type="match status" value="1"/>
</dbReference>
<evidence type="ECO:0000256" key="5">
    <source>
        <dbReference type="ARBA" id="ARBA00022502"/>
    </source>
</evidence>
<reference evidence="15" key="1">
    <citation type="submission" date="2020-12" db="EMBL/GenBank/DDBJ databases">
        <authorList>
            <person name="Iha C."/>
        </authorList>
    </citation>
    <scope>NUCLEOTIDE SEQUENCE</scope>
</reference>
<gene>
    <name evidence="15" type="ORF">OSTQU699_LOCUS3695</name>
</gene>
<feature type="transmembrane region" description="Helical" evidence="12">
    <location>
        <begin position="916"/>
        <end position="940"/>
    </location>
</feature>
<feature type="transmembrane region" description="Helical" evidence="12">
    <location>
        <begin position="583"/>
        <end position="602"/>
    </location>
</feature>
<dbReference type="InterPro" id="IPR017850">
    <property type="entry name" value="Alkaline_phosphatase_core_sf"/>
</dbReference>
<evidence type="ECO:0000256" key="7">
    <source>
        <dbReference type="ARBA" id="ARBA00022692"/>
    </source>
</evidence>
<feature type="transmembrane region" description="Helical" evidence="12">
    <location>
        <begin position="608"/>
        <end position="625"/>
    </location>
</feature>
<feature type="transmembrane region" description="Helical" evidence="12">
    <location>
        <begin position="679"/>
        <end position="699"/>
    </location>
</feature>
<dbReference type="AlphaFoldDB" id="A0A8S1ITT2"/>
<dbReference type="EC" id="2.-.-.-" evidence="12"/>
<feature type="transmembrane region" description="Helical" evidence="12">
    <location>
        <begin position="706"/>
        <end position="733"/>
    </location>
</feature>
<feature type="transmembrane region" description="Helical" evidence="12">
    <location>
        <begin position="849"/>
        <end position="872"/>
    </location>
</feature>
<evidence type="ECO:0000256" key="8">
    <source>
        <dbReference type="ARBA" id="ARBA00022824"/>
    </source>
</evidence>
<evidence type="ECO:0000256" key="3">
    <source>
        <dbReference type="ARBA" id="ARBA00008400"/>
    </source>
</evidence>
<evidence type="ECO:0000259" key="13">
    <source>
        <dbReference type="Pfam" id="PF00884"/>
    </source>
</evidence>
<feature type="transmembrane region" description="Helical" evidence="12">
    <location>
        <begin position="637"/>
        <end position="659"/>
    </location>
</feature>
<evidence type="ECO:0000256" key="12">
    <source>
        <dbReference type="RuleBase" id="RU367138"/>
    </source>
</evidence>
<keyword evidence="10 12" id="KW-0472">Membrane</keyword>
<dbReference type="PANTHER" id="PTHR12250">
    <property type="entry name" value="PHOSPHATIDYLINOSITOL GLYCAN, CLASS N"/>
    <property type="match status" value="1"/>
</dbReference>
<dbReference type="InterPro" id="IPR007070">
    <property type="entry name" value="GPI_EtnP_transferase_1"/>
</dbReference>
<dbReference type="Pfam" id="PF04987">
    <property type="entry name" value="PigN"/>
    <property type="match status" value="1"/>
</dbReference>
<proteinExistence type="inferred from homology"/>
<dbReference type="InterPro" id="IPR037671">
    <property type="entry name" value="PIGN_N"/>
</dbReference>
<keyword evidence="7 12" id="KW-0812">Transmembrane</keyword>
<comment type="similarity">
    <text evidence="3 12">Belongs to the PIGG/PIGN/PIGO family. PIGN subfamily.</text>
</comment>
<keyword evidence="11" id="KW-0325">Glycoprotein</keyword>
<feature type="domain" description="GPI ethanolamine phosphate transferase 1 C-terminal" evidence="14">
    <location>
        <begin position="430"/>
        <end position="908"/>
    </location>
</feature>
<dbReference type="SUPFAM" id="SSF53649">
    <property type="entry name" value="Alkaline phosphatase-like"/>
    <property type="match status" value="1"/>
</dbReference>
<feature type="transmembrane region" description="Helical" evidence="12">
    <location>
        <begin position="531"/>
        <end position="553"/>
    </location>
</feature>
<evidence type="ECO:0000313" key="16">
    <source>
        <dbReference type="Proteomes" id="UP000708148"/>
    </source>
</evidence>
<comment type="subcellular location">
    <subcellularLocation>
        <location evidence="1 12">Endoplasmic reticulum membrane</location>
        <topology evidence="1 12">Multi-pass membrane protein</topology>
    </subcellularLocation>
</comment>
<keyword evidence="6 12" id="KW-0808">Transferase</keyword>
<keyword evidence="5 12" id="KW-0337">GPI-anchor biosynthesis</keyword>
<keyword evidence="9 12" id="KW-1133">Transmembrane helix</keyword>
<feature type="domain" description="Sulfatase N-terminal" evidence="13">
    <location>
        <begin position="157"/>
        <end position="333"/>
    </location>
</feature>
<dbReference type="PANTHER" id="PTHR12250:SF0">
    <property type="entry name" value="GPI ETHANOLAMINE PHOSPHATE TRANSFERASE 1"/>
    <property type="match status" value="1"/>
</dbReference>
<accession>A0A8S1ITT2</accession>
<feature type="transmembrane region" description="Helical" evidence="12">
    <location>
        <begin position="444"/>
        <end position="465"/>
    </location>
</feature>
<dbReference type="Pfam" id="PF00884">
    <property type="entry name" value="Sulfatase"/>
    <property type="match status" value="1"/>
</dbReference>
<comment type="pathway">
    <text evidence="2 12">Glycolipid biosynthesis; glycosylphosphatidylinositol-anchor biosynthesis.</text>
</comment>
<evidence type="ECO:0000313" key="15">
    <source>
        <dbReference type="EMBL" id="CAD7698334.1"/>
    </source>
</evidence>
<organism evidence="15 16">
    <name type="scientific">Ostreobium quekettii</name>
    <dbReference type="NCBI Taxonomy" id="121088"/>
    <lineage>
        <taxon>Eukaryota</taxon>
        <taxon>Viridiplantae</taxon>
        <taxon>Chlorophyta</taxon>
        <taxon>core chlorophytes</taxon>
        <taxon>Ulvophyceae</taxon>
        <taxon>TCBD clade</taxon>
        <taxon>Bryopsidales</taxon>
        <taxon>Ostreobineae</taxon>
        <taxon>Ostreobiaceae</taxon>
        <taxon>Ostreobium</taxon>
    </lineage>
</organism>
<dbReference type="GO" id="GO:0051377">
    <property type="term" value="F:mannose-ethanolamine phosphotransferase activity"/>
    <property type="evidence" value="ECO:0007669"/>
    <property type="project" value="UniProtKB-UniRule"/>
</dbReference>
<protein>
    <recommendedName>
        <fullName evidence="4 12">GPI ethanolamine phosphate transferase 1</fullName>
        <ecNumber evidence="12">2.-.-.-</ecNumber>
    </recommendedName>
</protein>
<evidence type="ECO:0000256" key="9">
    <source>
        <dbReference type="ARBA" id="ARBA00022989"/>
    </source>
</evidence>
<evidence type="ECO:0000259" key="14">
    <source>
        <dbReference type="Pfam" id="PF04987"/>
    </source>
</evidence>
<evidence type="ECO:0000256" key="10">
    <source>
        <dbReference type="ARBA" id="ARBA00023136"/>
    </source>
</evidence>
<dbReference type="InterPro" id="IPR017852">
    <property type="entry name" value="GPI_EtnP_transferase_1_C"/>
</dbReference>
<dbReference type="GO" id="GO:0005789">
    <property type="term" value="C:endoplasmic reticulum membrane"/>
    <property type="evidence" value="ECO:0007669"/>
    <property type="project" value="UniProtKB-SubCell"/>
</dbReference>
<dbReference type="Proteomes" id="UP000708148">
    <property type="component" value="Unassembled WGS sequence"/>
</dbReference>
<evidence type="ECO:0000256" key="1">
    <source>
        <dbReference type="ARBA" id="ARBA00004477"/>
    </source>
</evidence>
<dbReference type="OrthoDB" id="2748310at2759"/>
<keyword evidence="8 12" id="KW-0256">Endoplasmic reticulum</keyword>
<comment type="function">
    <text evidence="12">Ethanolamine phosphate transferase involved in glycosylphosphatidylinositol-anchor biosynthesis. Transfers ethanolamine phosphate to the first alpha-1,4-linked mannose of the glycosylphosphatidylinositol precursor of GPI-anchor.</text>
</comment>
<evidence type="ECO:0000256" key="4">
    <source>
        <dbReference type="ARBA" id="ARBA00020831"/>
    </source>
</evidence>
<keyword evidence="16" id="KW-1185">Reference proteome</keyword>
<feature type="transmembrane region" description="Helical" evidence="12">
    <location>
        <begin position="884"/>
        <end position="904"/>
    </location>
</feature>
<evidence type="ECO:0000256" key="11">
    <source>
        <dbReference type="ARBA" id="ARBA00023180"/>
    </source>
</evidence>
<evidence type="ECO:0000256" key="2">
    <source>
        <dbReference type="ARBA" id="ARBA00004687"/>
    </source>
</evidence>
<comment type="caution">
    <text evidence="12">Lacks conserved residue(s) required for the propagation of feature annotation.</text>
</comment>
<dbReference type="GO" id="GO:0006506">
    <property type="term" value="P:GPI anchor biosynthetic process"/>
    <property type="evidence" value="ECO:0007669"/>
    <property type="project" value="UniProtKB-KW"/>
</dbReference>
<feature type="transmembrane region" description="Helical" evidence="12">
    <location>
        <begin position="477"/>
        <end position="495"/>
    </location>
</feature>
<dbReference type="EMBL" id="CAJHUC010000810">
    <property type="protein sequence ID" value="CAD7698334.1"/>
    <property type="molecule type" value="Genomic_DNA"/>
</dbReference>
<dbReference type="CDD" id="cd16020">
    <property type="entry name" value="GPI_EPT_1"/>
    <property type="match status" value="1"/>
</dbReference>
<comment type="caution">
    <text evidence="15">The sequence shown here is derived from an EMBL/GenBank/DDBJ whole genome shotgun (WGS) entry which is preliminary data.</text>
</comment>
<sequence length="952" mass="102819">MSAVGGGYWDHPSALVCLGVAVHLVLAYSVIDIHFQTPVVPGIAPLPVNISAPAKRVVLIVADGLRADKLFSSDASGAPLAPFLRSRGLEHGAFGVAHTRPPTESRPGHVAIAAGFYEDPSALLSGWKVNPVKFDSIFNHTLGSWGLGAPDVVPIFEGHGPYAYDAYPPDFEDFSADDLTTLDAWVFDRAFGLIQNATATNESHPLKDGPSVLFLHLLGLDSNGHAHGGPSSPEYLHNIKFVDQGIRNLAGWVEAAFPDGCTSFVFTADHGMTAQASHGDGSPENTETPLVLWGPGIRGRLASQNVSEWGYNSKSRVDIEQAQIAPLMAALLGVSTPVNALFHVPVELLGVGDLFRSQAAWASARQVVAAYERKAEQVEETVVGWKFRPYGPLQNGKDVLMSRIEKALHCQRYPEAERLSTELADLAEDGLLYLQRYDGPVLKVAVSLSFLGWMAFLALQLLVCVGNQHHASIINTWRVVGSVLILLSWLRLALAGAQFTYYLYAVLPLACWAEVLHIIQQSTKVLKSRALDAPVATVGVGVPAVLLFLFGISSGFNNRRIFLFLMCVAGVQAMLLRPRSGMQGFLCFSSFAVCGAFTWLPLTKSSNPVMSSGGGLMGIVAVLSTRPWRQDMGNWRLAILLAQILTVLAASCLVWISHLTPSQLRSRSGALMGWTPMQALSWLIFTGSPLIPLLSGCAFQERIQSVFLGFLSSITVVSISWEPLFFCSLWWVLWSWQEMGSADVMHIRAPSVKSGGRSHFTGSGPGPGYSHKGECQEGCGRYNQVGGDSAAYASHQQQLPHGVGLADVVDALTFLLLINVAFFGQGNAASVASFDIASVYRLTTVFNPFIMGGVLVAKILIPLVLVTCAFTAKVQRAGMWQFRMYLLVVLLSNVIALRFFFLVRNTGSWAEIGTSLGFYGIMNAQVVIVLVLIGVSQIYMGGISSQSKGKND</sequence>
<dbReference type="InterPro" id="IPR000917">
    <property type="entry name" value="Sulfatase_N"/>
</dbReference>